<evidence type="ECO:0008006" key="9">
    <source>
        <dbReference type="Google" id="ProtNLM"/>
    </source>
</evidence>
<dbReference type="PANTHER" id="PTHR30250:SF11">
    <property type="entry name" value="O-ANTIGEN TRANSPORTER-RELATED"/>
    <property type="match status" value="1"/>
</dbReference>
<dbReference type="PANTHER" id="PTHR30250">
    <property type="entry name" value="PST FAMILY PREDICTED COLANIC ACID TRANSPORTER"/>
    <property type="match status" value="1"/>
</dbReference>
<keyword evidence="3 6" id="KW-0812">Transmembrane</keyword>
<evidence type="ECO:0000256" key="4">
    <source>
        <dbReference type="ARBA" id="ARBA00022989"/>
    </source>
</evidence>
<feature type="transmembrane region" description="Helical" evidence="6">
    <location>
        <begin position="138"/>
        <end position="159"/>
    </location>
</feature>
<dbReference type="EMBL" id="PYMM01000022">
    <property type="protein sequence ID" value="PSU14841.1"/>
    <property type="molecule type" value="Genomic_DNA"/>
</dbReference>
<dbReference type="AlphaFoldDB" id="A0ABD6WYU9"/>
<sequence length="428" mass="48969">MSNNYTSLLLILLSINITMSVNMHVNDRKEIVKNLISLGSLDILSLLIPLLTMPILTRALGVSKYSEFLLFVTILAFGQTVVDFGVNFVGIRDVSKTINCSEKIRRKYTEYQTIRFLFLIIYIALLIVYFYFSMGSVIYNIQFIIPYFLGYILLSSWFYQAINKANILLCFTLLIQITIAIYIVFFINEKTSLEMLKYSYSYSYLFIGMLSFSYIYLKYRVDVLCFNTCIIKNKISNGYKVFIGILAPNLYNSLPFIIVGGIYSSSEFSSYAIAMKICGVLFTIQNVISKSIYPVISRTSSIKVGSIIKSNLLVSLPFVFIFYFFSNPILEFVLNIELYNTFYIKVLLLSMIFVGLANSLTSGYFLPNKLDNEYRNISLRVSLISAIITIILVSLYGIFGCAIGLFIARFLLFVDYFITYRKLVIKGV</sequence>
<evidence type="ECO:0000256" key="5">
    <source>
        <dbReference type="ARBA" id="ARBA00023136"/>
    </source>
</evidence>
<keyword evidence="4 6" id="KW-1133">Transmembrane helix</keyword>
<evidence type="ECO:0000313" key="7">
    <source>
        <dbReference type="EMBL" id="PSU14841.1"/>
    </source>
</evidence>
<evidence type="ECO:0000256" key="2">
    <source>
        <dbReference type="ARBA" id="ARBA00022475"/>
    </source>
</evidence>
<gene>
    <name evidence="7" type="ORF">CTM90_19355</name>
</gene>
<feature type="transmembrane region" description="Helical" evidence="6">
    <location>
        <begin position="68"/>
        <end position="91"/>
    </location>
</feature>
<feature type="transmembrane region" description="Helical" evidence="6">
    <location>
        <begin position="342"/>
        <end position="365"/>
    </location>
</feature>
<accession>A0ABD6WYU9</accession>
<reference evidence="7 8" key="1">
    <citation type="submission" date="2018-03" db="EMBL/GenBank/DDBJ databases">
        <title>Whole genome sequencing of Histamine producing bacteria.</title>
        <authorList>
            <person name="Butler K."/>
        </authorList>
    </citation>
    <scope>NUCLEOTIDE SEQUENCE [LARGE SCALE GENOMIC DNA]</scope>
    <source>
        <strain evidence="7 8">BT-6</strain>
    </source>
</reference>
<evidence type="ECO:0000313" key="8">
    <source>
        <dbReference type="Proteomes" id="UP000241404"/>
    </source>
</evidence>
<evidence type="ECO:0000256" key="3">
    <source>
        <dbReference type="ARBA" id="ARBA00022692"/>
    </source>
</evidence>
<dbReference type="RefSeq" id="WP_065171814.1">
    <property type="nucleotide sequence ID" value="NZ_PYMM01000022.1"/>
</dbReference>
<dbReference type="Proteomes" id="UP000241404">
    <property type="component" value="Unassembled WGS sequence"/>
</dbReference>
<keyword evidence="5 6" id="KW-0472">Membrane</keyword>
<dbReference type="GO" id="GO:0005886">
    <property type="term" value="C:plasma membrane"/>
    <property type="evidence" value="ECO:0007669"/>
    <property type="project" value="UniProtKB-SubCell"/>
</dbReference>
<dbReference type="Pfam" id="PF01943">
    <property type="entry name" value="Polysacc_synt"/>
    <property type="match status" value="1"/>
</dbReference>
<feature type="transmembrane region" description="Helical" evidence="6">
    <location>
        <begin position="166"/>
        <end position="187"/>
    </location>
</feature>
<feature type="transmembrane region" description="Helical" evidence="6">
    <location>
        <begin position="199"/>
        <end position="217"/>
    </location>
</feature>
<evidence type="ECO:0000256" key="6">
    <source>
        <dbReference type="SAM" id="Phobius"/>
    </source>
</evidence>
<evidence type="ECO:0000256" key="1">
    <source>
        <dbReference type="ARBA" id="ARBA00004651"/>
    </source>
</evidence>
<feature type="transmembrane region" description="Helical" evidence="6">
    <location>
        <begin position="112"/>
        <end position="132"/>
    </location>
</feature>
<feature type="transmembrane region" description="Helical" evidence="6">
    <location>
        <begin position="268"/>
        <end position="289"/>
    </location>
</feature>
<dbReference type="InterPro" id="IPR050833">
    <property type="entry name" value="Poly_Biosynth_Transport"/>
</dbReference>
<keyword evidence="2" id="KW-1003">Cell membrane</keyword>
<proteinExistence type="predicted"/>
<feature type="transmembrane region" description="Helical" evidence="6">
    <location>
        <begin position="238"/>
        <end position="262"/>
    </location>
</feature>
<organism evidence="7 8">
    <name type="scientific">Photobacterium damselae</name>
    <dbReference type="NCBI Taxonomy" id="38293"/>
    <lineage>
        <taxon>Bacteria</taxon>
        <taxon>Pseudomonadati</taxon>
        <taxon>Pseudomonadota</taxon>
        <taxon>Gammaproteobacteria</taxon>
        <taxon>Vibrionales</taxon>
        <taxon>Vibrionaceae</taxon>
        <taxon>Photobacterium</taxon>
    </lineage>
</organism>
<feature type="transmembrane region" description="Helical" evidence="6">
    <location>
        <begin position="35"/>
        <end position="56"/>
    </location>
</feature>
<name>A0ABD6WYU9_PHODM</name>
<feature type="transmembrane region" description="Helical" evidence="6">
    <location>
        <begin position="310"/>
        <end position="330"/>
    </location>
</feature>
<comment type="caution">
    <text evidence="7">The sequence shown here is derived from an EMBL/GenBank/DDBJ whole genome shotgun (WGS) entry which is preliminary data.</text>
</comment>
<dbReference type="InterPro" id="IPR002797">
    <property type="entry name" value="Polysacc_synth"/>
</dbReference>
<comment type="subcellular location">
    <subcellularLocation>
        <location evidence="1">Cell membrane</location>
        <topology evidence="1">Multi-pass membrane protein</topology>
    </subcellularLocation>
</comment>
<feature type="transmembrane region" description="Helical" evidence="6">
    <location>
        <begin position="6"/>
        <end position="23"/>
    </location>
</feature>
<protein>
    <recommendedName>
        <fullName evidence="9">Oligosaccharide flippase family protein</fullName>
    </recommendedName>
</protein>